<gene>
    <name evidence="2" type="primary">513</name>
    <name evidence="2" type="ORF">PBI_121Q_513</name>
</gene>
<dbReference type="Pfam" id="PF01844">
    <property type="entry name" value="HNH"/>
    <property type="match status" value="1"/>
</dbReference>
<keyword evidence="2" id="KW-0540">Nuclease</keyword>
<evidence type="ECO:0000313" key="2">
    <source>
        <dbReference type="EMBL" id="AIT14403.1"/>
    </source>
</evidence>
<dbReference type="EMBL" id="KM507819">
    <property type="protein sequence ID" value="AIT14403.1"/>
    <property type="molecule type" value="Genomic_DNA"/>
</dbReference>
<protein>
    <submittedName>
        <fullName evidence="2">HNH endonuclease</fullName>
    </submittedName>
</protein>
<name>A0A097EYA0_9CAUD</name>
<proteinExistence type="predicted"/>
<dbReference type="GO" id="GO:0004519">
    <property type="term" value="F:endonuclease activity"/>
    <property type="evidence" value="ECO:0007669"/>
    <property type="project" value="UniProtKB-KW"/>
</dbReference>
<dbReference type="KEGG" id="vg:22111553"/>
<dbReference type="GO" id="GO:0003676">
    <property type="term" value="F:nucleic acid binding"/>
    <property type="evidence" value="ECO:0007669"/>
    <property type="project" value="InterPro"/>
</dbReference>
<evidence type="ECO:0000259" key="1">
    <source>
        <dbReference type="Pfam" id="PF01844"/>
    </source>
</evidence>
<dbReference type="GO" id="GO:0008270">
    <property type="term" value="F:zinc ion binding"/>
    <property type="evidence" value="ECO:0007669"/>
    <property type="project" value="InterPro"/>
</dbReference>
<sequence>MNKYHVYYTTKLSLLEELNQRSTKMKRYTLNGITFRYFPQKVLTFVKNPKCVACGIEATEVRIERSLCSDPVYGKPHLNVYAVCGLYEVLMTVDHNHLASKGGPDLESNFNTMCSRCNQLRSNKTETVDEFLEKVKGRNLLQEHMNNFFNVQKKKNNIDKSKLLEERRLRQELWETDHLWHVREFGRHMKALKKEQKKLNKHD</sequence>
<dbReference type="Proteomes" id="UP000029889">
    <property type="component" value="Segment"/>
</dbReference>
<feature type="domain" description="HNH" evidence="1">
    <location>
        <begin position="84"/>
        <end position="123"/>
    </location>
</feature>
<reference evidence="2 3" key="1">
    <citation type="submission" date="2014-09" db="EMBL/GenBank/DDBJ databases">
        <authorList>
            <person name="Lapin J.S."/>
            <person name="Pope W.H."/>
            <person name="Hua J."/>
            <person name="Ford M.E."/>
            <person name="Conway J.F."/>
            <person name="Hatfull G.F."/>
            <person name="Hendrix R.W."/>
        </authorList>
    </citation>
    <scope>NUCLEOTIDE SEQUENCE [LARGE SCALE GENOMIC DNA]</scope>
</reference>
<keyword evidence="3" id="KW-1185">Reference proteome</keyword>
<dbReference type="Gene3D" id="1.10.30.50">
    <property type="match status" value="1"/>
</dbReference>
<dbReference type="InterPro" id="IPR002711">
    <property type="entry name" value="HNH"/>
</dbReference>
<dbReference type="RefSeq" id="YP_009102100.1">
    <property type="nucleotide sequence ID" value="NC_025447.1"/>
</dbReference>
<keyword evidence="2" id="KW-0255">Endonuclease</keyword>
<evidence type="ECO:0000313" key="3">
    <source>
        <dbReference type="Proteomes" id="UP000029889"/>
    </source>
</evidence>
<dbReference type="OrthoDB" id="28128at10239"/>
<keyword evidence="2" id="KW-0378">Hydrolase</keyword>
<organism evidence="2 3">
    <name type="scientific">Escherichia phage 121Q</name>
    <dbReference type="NCBI Taxonomy" id="1555202"/>
    <lineage>
        <taxon>Viruses</taxon>
        <taxon>Duplodnaviria</taxon>
        <taxon>Heunggongvirae</taxon>
        <taxon>Uroviricota</taxon>
        <taxon>Caudoviricetes</taxon>
        <taxon>Asteriusvirus</taxon>
        <taxon>Asteriusvirus av121Q</taxon>
    </lineage>
</organism>
<dbReference type="GeneID" id="22111553"/>
<accession>A0A097EYA0</accession>